<evidence type="ECO:0000313" key="6">
    <source>
        <dbReference type="WBParaSite" id="SMUV_0000615701-mRNA-1"/>
    </source>
</evidence>
<evidence type="ECO:0000313" key="5">
    <source>
        <dbReference type="Proteomes" id="UP000046393"/>
    </source>
</evidence>
<evidence type="ECO:0000259" key="4">
    <source>
        <dbReference type="PROSITE" id="PS50280"/>
    </source>
</evidence>
<dbReference type="WBParaSite" id="SMUV_0000615701-mRNA-1">
    <property type="protein sequence ID" value="SMUV_0000615701-mRNA-1"/>
    <property type="gene ID" value="SMUV_0000615701"/>
</dbReference>
<dbReference type="GO" id="GO:0005634">
    <property type="term" value="C:nucleus"/>
    <property type="evidence" value="ECO:0007669"/>
    <property type="project" value="TreeGrafter"/>
</dbReference>
<name>A0A0N5ANH1_9BILA</name>
<keyword evidence="1" id="KW-0489">Methyltransferase</keyword>
<feature type="domain" description="SET" evidence="4">
    <location>
        <begin position="133"/>
        <end position="430"/>
    </location>
</feature>
<dbReference type="GO" id="GO:0005737">
    <property type="term" value="C:cytoplasm"/>
    <property type="evidence" value="ECO:0007669"/>
    <property type="project" value="TreeGrafter"/>
</dbReference>
<dbReference type="GO" id="GO:0032259">
    <property type="term" value="P:methylation"/>
    <property type="evidence" value="ECO:0007669"/>
    <property type="project" value="UniProtKB-KW"/>
</dbReference>
<organism evidence="5 6">
    <name type="scientific">Syphacia muris</name>
    <dbReference type="NCBI Taxonomy" id="451379"/>
    <lineage>
        <taxon>Eukaryota</taxon>
        <taxon>Metazoa</taxon>
        <taxon>Ecdysozoa</taxon>
        <taxon>Nematoda</taxon>
        <taxon>Chromadorea</taxon>
        <taxon>Rhabditida</taxon>
        <taxon>Spirurina</taxon>
        <taxon>Oxyuridomorpha</taxon>
        <taxon>Oxyuroidea</taxon>
        <taxon>Oxyuridae</taxon>
        <taxon>Syphacia</taxon>
    </lineage>
</organism>
<evidence type="ECO:0000256" key="1">
    <source>
        <dbReference type="ARBA" id="ARBA00022603"/>
    </source>
</evidence>
<sequence>MGQKGAERLLPFNMVKIEEKSVKYRLLGNRHYQKAQDKDALQNYYLALDEAPVGSNSYFQAMCNIAVTLVNLGFAECAETHMKRLLDKETGKPVIKQVANVVKKLNSSSKSTRTGFFESPTQILYKTPNKLYPQLSSAVNVSYNKSRGRHLVAAEDIPVGSVIGLEVPHLLVTVAERTNCHYCGRILPLSYIPCEKCNVRFCNESCRDEGQYFHRFLDHSSYVRDHFIFDLAVRIVMTYSRFEVENCFQSPPKRENVNTQYDDKTLSGIFCLQSYSLLEKNSRFDEAISALMEYPEFIQGKGYDVYDEKTLKSLLAKTLKAIVTRIELNAHLIYHDPCPWIISGDIASNMLNDAEIPFKHSLNTKKIELLNTSETSIDVTAVCLLPVASIANHSCVPNLITSFCDKDERCIVIRTSRDVYAGEELLHNYGPILGLHTFEQRQERLQRDFMFICKCEACVMAGEHPIDKRLSNQRCCLCQIFNVVLLRLNDLLSGFFGLDDFRPSSSKEFCCKSCANDTYKQVSYFKMEADLKKDIAALESDNWNWSDVKAYDRGFEVFQKAQAIYYVGNRMVEEFVTKACLAAMNAGYYHYGQKYIEYLSEMRKVIFHGRYCPFLANAFLLPAVFDIVLTK</sequence>
<dbReference type="InterPro" id="IPR052097">
    <property type="entry name" value="SET-MYND_domain_protein"/>
</dbReference>
<dbReference type="Gene3D" id="1.10.220.160">
    <property type="match status" value="1"/>
</dbReference>
<dbReference type="Pfam" id="PF00856">
    <property type="entry name" value="SET"/>
    <property type="match status" value="1"/>
</dbReference>
<keyword evidence="2" id="KW-0808">Transferase</keyword>
<keyword evidence="3" id="KW-0949">S-adenosyl-L-methionine</keyword>
<evidence type="ECO:0000256" key="3">
    <source>
        <dbReference type="ARBA" id="ARBA00022691"/>
    </source>
</evidence>
<protein>
    <submittedName>
        <fullName evidence="6">SET domain-containing protein</fullName>
    </submittedName>
</protein>
<proteinExistence type="predicted"/>
<dbReference type="Proteomes" id="UP000046393">
    <property type="component" value="Unplaced"/>
</dbReference>
<dbReference type="SUPFAM" id="SSF82199">
    <property type="entry name" value="SET domain"/>
    <property type="match status" value="1"/>
</dbReference>
<dbReference type="PANTHER" id="PTHR46165:SF6">
    <property type="entry name" value="SET AND MYND DOMAIN-CONTAINING PROTEIN 4-LIKE PROTEIN"/>
    <property type="match status" value="1"/>
</dbReference>
<dbReference type="PANTHER" id="PTHR46165">
    <property type="entry name" value="SET AND MYND DOMAIN-CONTAINING PROTEIN 4"/>
    <property type="match status" value="1"/>
</dbReference>
<reference evidence="6" key="1">
    <citation type="submission" date="2017-02" db="UniProtKB">
        <authorList>
            <consortium name="WormBaseParasite"/>
        </authorList>
    </citation>
    <scope>IDENTIFICATION</scope>
</reference>
<dbReference type="Gene3D" id="2.170.270.10">
    <property type="entry name" value="SET domain"/>
    <property type="match status" value="1"/>
</dbReference>
<dbReference type="Gene3D" id="6.10.140.2220">
    <property type="match status" value="1"/>
</dbReference>
<dbReference type="InterPro" id="IPR001214">
    <property type="entry name" value="SET_dom"/>
</dbReference>
<evidence type="ECO:0000256" key="2">
    <source>
        <dbReference type="ARBA" id="ARBA00022679"/>
    </source>
</evidence>
<dbReference type="SMART" id="SM00317">
    <property type="entry name" value="SET"/>
    <property type="match status" value="1"/>
</dbReference>
<dbReference type="STRING" id="451379.A0A0N5ANH1"/>
<dbReference type="GO" id="GO:0042826">
    <property type="term" value="F:histone deacetylase binding"/>
    <property type="evidence" value="ECO:0007669"/>
    <property type="project" value="TreeGrafter"/>
</dbReference>
<dbReference type="PROSITE" id="PS50280">
    <property type="entry name" value="SET"/>
    <property type="match status" value="1"/>
</dbReference>
<dbReference type="AlphaFoldDB" id="A0A0N5ANH1"/>
<keyword evidence="5" id="KW-1185">Reference proteome</keyword>
<dbReference type="InterPro" id="IPR046341">
    <property type="entry name" value="SET_dom_sf"/>
</dbReference>
<dbReference type="GO" id="GO:0008168">
    <property type="term" value="F:methyltransferase activity"/>
    <property type="evidence" value="ECO:0007669"/>
    <property type="project" value="UniProtKB-KW"/>
</dbReference>
<accession>A0A0N5ANH1</accession>